<dbReference type="OrthoDB" id="5806726at2759"/>
<keyword evidence="2" id="KW-0378">Hydrolase</keyword>
<dbReference type="HOGENOM" id="CLU_552367_0_0_1"/>
<dbReference type="PROSITE" id="PS50297">
    <property type="entry name" value="ANK_REP_REGION"/>
    <property type="match status" value="3"/>
</dbReference>
<dbReference type="InterPro" id="IPR029018">
    <property type="entry name" value="Hex-like_dom2"/>
</dbReference>
<dbReference type="EMBL" id="AMQN01000317">
    <property type="status" value="NOT_ANNOTATED_CDS"/>
    <property type="molecule type" value="Genomic_DNA"/>
</dbReference>
<dbReference type="STRING" id="283909.R7TRK6"/>
<evidence type="ECO:0000256" key="2">
    <source>
        <dbReference type="ARBA" id="ARBA00022801"/>
    </source>
</evidence>
<keyword evidence="3 4" id="KW-0040">ANK repeat</keyword>
<dbReference type="InterPro" id="IPR036770">
    <property type="entry name" value="Ankyrin_rpt-contain_sf"/>
</dbReference>
<feature type="repeat" description="ANK" evidence="4">
    <location>
        <begin position="53"/>
        <end position="85"/>
    </location>
</feature>
<keyword evidence="1" id="KW-0677">Repeat</keyword>
<dbReference type="PROSITE" id="PS50088">
    <property type="entry name" value="ANK_REPEAT"/>
    <property type="match status" value="3"/>
</dbReference>
<sequence length="494" mass="53342">MNEAAENLSAAIDCGRTDIVRAVVSALEKGEVRDLNNSLLKLEHVLNNTSLTSVGSILHYAAQAGQADIVRALLASGADPGVHNAEGKTPLDITTIERVRNVFNEELLQCVAHSNIGRACQLLAAGVSVNFQDSPTSLNTPLHWAASFGNKDSVQCLCKRGAHVNLQNIHGATALHDAVNRGDPSVVSELISHGAAVDILAETGSFANKTPLDLAKNKSSLLQVFDDNLISNKRTMDKDIANPNVSPVTTRSFEPLKLTNVASPTNGAAPSEVSMESATNSTPITVNGTSIPVPPRPLLSGPNDSRLQKLWPQPLKVIPRQGGRFQPLGVLKVYTSCNGERLGVIRRTWQIQKPSLQQIGFDLQIETLAAGLDLDVPCIVCELNPKLMPDPESYKLSVKILSSDRPGLQYAITTFIQLLKACWEEGIPPLQMHDKPSLKGRGVLLDTSKGRVPNLGSLKLFAAQLANLKINQARAEVVYMYKDIVHAFYFPLGY</sequence>
<proteinExistence type="predicted"/>
<dbReference type="Pfam" id="PF12796">
    <property type="entry name" value="Ank_2"/>
    <property type="match status" value="1"/>
</dbReference>
<dbReference type="PANTHER" id="PTHR24171:SF11">
    <property type="entry name" value="26S PROTEASOME NON-ATPASE REGULATORY SUBUNIT 10"/>
    <property type="match status" value="1"/>
</dbReference>
<protein>
    <submittedName>
        <fullName evidence="6 7">Uncharacterized protein</fullName>
    </submittedName>
</protein>
<dbReference type="EMBL" id="KB309537">
    <property type="protein sequence ID" value="ELT94131.1"/>
    <property type="molecule type" value="Genomic_DNA"/>
</dbReference>
<dbReference type="SUPFAM" id="SSF55545">
    <property type="entry name" value="beta-N-acetylhexosaminidase-like domain"/>
    <property type="match status" value="1"/>
</dbReference>
<dbReference type="Proteomes" id="UP000014760">
    <property type="component" value="Unassembled WGS sequence"/>
</dbReference>
<feature type="repeat" description="ANK" evidence="4">
    <location>
        <begin position="170"/>
        <end position="202"/>
    </location>
</feature>
<evidence type="ECO:0000313" key="7">
    <source>
        <dbReference type="EnsemblMetazoa" id="CapteP214107"/>
    </source>
</evidence>
<dbReference type="SMART" id="SM00248">
    <property type="entry name" value="ANK"/>
    <property type="match status" value="3"/>
</dbReference>
<dbReference type="AlphaFoldDB" id="R7TRK6"/>
<dbReference type="InterPro" id="IPR002110">
    <property type="entry name" value="Ankyrin_rpt"/>
</dbReference>
<dbReference type="PANTHER" id="PTHR24171">
    <property type="entry name" value="ANKYRIN REPEAT DOMAIN-CONTAINING PROTEIN 39-RELATED"/>
    <property type="match status" value="1"/>
</dbReference>
<evidence type="ECO:0000256" key="3">
    <source>
        <dbReference type="ARBA" id="ARBA00023043"/>
    </source>
</evidence>
<feature type="compositionally biased region" description="Polar residues" evidence="5">
    <location>
        <begin position="260"/>
        <end position="290"/>
    </location>
</feature>
<dbReference type="Pfam" id="PF13857">
    <property type="entry name" value="Ank_5"/>
    <property type="match status" value="1"/>
</dbReference>
<evidence type="ECO:0000256" key="5">
    <source>
        <dbReference type="SAM" id="MobiDB-lite"/>
    </source>
</evidence>
<dbReference type="Gene3D" id="3.30.379.10">
    <property type="entry name" value="Chitobiase/beta-hexosaminidase domain 2-like"/>
    <property type="match status" value="1"/>
</dbReference>
<evidence type="ECO:0000313" key="6">
    <source>
        <dbReference type="EMBL" id="ELT94131.1"/>
    </source>
</evidence>
<dbReference type="GO" id="GO:0016787">
    <property type="term" value="F:hydrolase activity"/>
    <property type="evidence" value="ECO:0007669"/>
    <property type="project" value="UniProtKB-KW"/>
</dbReference>
<name>R7TRK6_CAPTE</name>
<evidence type="ECO:0000256" key="4">
    <source>
        <dbReference type="PROSITE-ProRule" id="PRU00023"/>
    </source>
</evidence>
<dbReference type="GO" id="GO:0031436">
    <property type="term" value="C:BRCA1-BARD1 complex"/>
    <property type="evidence" value="ECO:0007669"/>
    <property type="project" value="TreeGrafter"/>
</dbReference>
<dbReference type="EnsemblMetazoa" id="CapteT214107">
    <property type="protein sequence ID" value="CapteP214107"/>
    <property type="gene ID" value="CapteG214107"/>
</dbReference>
<organism evidence="6">
    <name type="scientific">Capitella teleta</name>
    <name type="common">Polychaete worm</name>
    <dbReference type="NCBI Taxonomy" id="283909"/>
    <lineage>
        <taxon>Eukaryota</taxon>
        <taxon>Metazoa</taxon>
        <taxon>Spiralia</taxon>
        <taxon>Lophotrochozoa</taxon>
        <taxon>Annelida</taxon>
        <taxon>Polychaeta</taxon>
        <taxon>Sedentaria</taxon>
        <taxon>Scolecida</taxon>
        <taxon>Capitellidae</taxon>
        <taxon>Capitella</taxon>
    </lineage>
</organism>
<reference evidence="7" key="3">
    <citation type="submission" date="2015-06" db="UniProtKB">
        <authorList>
            <consortium name="EnsemblMetazoa"/>
        </authorList>
    </citation>
    <scope>IDENTIFICATION</scope>
</reference>
<dbReference type="GO" id="GO:0004842">
    <property type="term" value="F:ubiquitin-protein transferase activity"/>
    <property type="evidence" value="ECO:0007669"/>
    <property type="project" value="TreeGrafter"/>
</dbReference>
<evidence type="ECO:0000256" key="1">
    <source>
        <dbReference type="ARBA" id="ARBA00022737"/>
    </source>
</evidence>
<gene>
    <name evidence="6" type="ORF">CAPTEDRAFT_214107</name>
</gene>
<reference evidence="6 8" key="2">
    <citation type="journal article" date="2013" name="Nature">
        <title>Insights into bilaterian evolution from three spiralian genomes.</title>
        <authorList>
            <person name="Simakov O."/>
            <person name="Marletaz F."/>
            <person name="Cho S.J."/>
            <person name="Edsinger-Gonzales E."/>
            <person name="Havlak P."/>
            <person name="Hellsten U."/>
            <person name="Kuo D.H."/>
            <person name="Larsson T."/>
            <person name="Lv J."/>
            <person name="Arendt D."/>
            <person name="Savage R."/>
            <person name="Osoegawa K."/>
            <person name="de Jong P."/>
            <person name="Grimwood J."/>
            <person name="Chapman J.A."/>
            <person name="Shapiro H."/>
            <person name="Aerts A."/>
            <person name="Otillar R.P."/>
            <person name="Terry A.Y."/>
            <person name="Boore J.L."/>
            <person name="Grigoriev I.V."/>
            <person name="Lindberg D.R."/>
            <person name="Seaver E.C."/>
            <person name="Weisblat D.A."/>
            <person name="Putnam N.H."/>
            <person name="Rokhsar D.S."/>
        </authorList>
    </citation>
    <scope>NUCLEOTIDE SEQUENCE</scope>
    <source>
        <strain evidence="6 8">I ESC-2004</strain>
    </source>
</reference>
<dbReference type="SUPFAM" id="SSF48403">
    <property type="entry name" value="Ankyrin repeat"/>
    <property type="match status" value="1"/>
</dbReference>
<dbReference type="Gene3D" id="1.25.40.20">
    <property type="entry name" value="Ankyrin repeat-containing domain"/>
    <property type="match status" value="2"/>
</dbReference>
<keyword evidence="8" id="KW-1185">Reference proteome</keyword>
<dbReference type="GO" id="GO:0085020">
    <property type="term" value="P:protein K6-linked ubiquitination"/>
    <property type="evidence" value="ECO:0007669"/>
    <property type="project" value="TreeGrafter"/>
</dbReference>
<feature type="region of interest" description="Disordered" evidence="5">
    <location>
        <begin position="260"/>
        <end position="294"/>
    </location>
</feature>
<dbReference type="GO" id="GO:0070531">
    <property type="term" value="C:BRCA1-A complex"/>
    <property type="evidence" value="ECO:0007669"/>
    <property type="project" value="TreeGrafter"/>
</dbReference>
<dbReference type="OMA" id="RQGENAY"/>
<evidence type="ECO:0000313" key="8">
    <source>
        <dbReference type="Proteomes" id="UP000014760"/>
    </source>
</evidence>
<accession>R7TRK6</accession>
<feature type="repeat" description="ANK" evidence="4">
    <location>
        <begin position="137"/>
        <end position="169"/>
    </location>
</feature>
<reference evidence="8" key="1">
    <citation type="submission" date="2012-12" db="EMBL/GenBank/DDBJ databases">
        <authorList>
            <person name="Hellsten U."/>
            <person name="Grimwood J."/>
            <person name="Chapman J.A."/>
            <person name="Shapiro H."/>
            <person name="Aerts A."/>
            <person name="Otillar R.P."/>
            <person name="Terry A.Y."/>
            <person name="Boore J.L."/>
            <person name="Simakov O."/>
            <person name="Marletaz F."/>
            <person name="Cho S.-J."/>
            <person name="Edsinger-Gonzales E."/>
            <person name="Havlak P."/>
            <person name="Kuo D.-H."/>
            <person name="Larsson T."/>
            <person name="Lv J."/>
            <person name="Arendt D."/>
            <person name="Savage R."/>
            <person name="Osoegawa K."/>
            <person name="de Jong P."/>
            <person name="Lindberg D.R."/>
            <person name="Seaver E.C."/>
            <person name="Weisblat D.A."/>
            <person name="Putnam N.H."/>
            <person name="Grigoriev I.V."/>
            <person name="Rokhsar D.S."/>
        </authorList>
    </citation>
    <scope>NUCLEOTIDE SEQUENCE</scope>
    <source>
        <strain evidence="8">I ESC-2004</strain>
    </source>
</reference>